<dbReference type="Gene3D" id="1.10.10.60">
    <property type="entry name" value="Homeodomain-like"/>
    <property type="match status" value="2"/>
</dbReference>
<keyword evidence="1" id="KW-0805">Transcription regulation</keyword>
<dbReference type="PANTHER" id="PTHR43280">
    <property type="entry name" value="ARAC-FAMILY TRANSCRIPTIONAL REGULATOR"/>
    <property type="match status" value="1"/>
</dbReference>
<keyword evidence="4" id="KW-0472">Membrane</keyword>
<keyword evidence="2" id="KW-0238">DNA-binding</keyword>
<keyword evidence="3" id="KW-0804">Transcription</keyword>
<keyword evidence="4" id="KW-1133">Transmembrane helix</keyword>
<dbReference type="InterPro" id="IPR009057">
    <property type="entry name" value="Homeodomain-like_sf"/>
</dbReference>
<protein>
    <submittedName>
        <fullName evidence="6">AraC family transcriptional regulator</fullName>
    </submittedName>
</protein>
<proteinExistence type="predicted"/>
<comment type="caution">
    <text evidence="6">The sequence shown here is derived from an EMBL/GenBank/DDBJ whole genome shotgun (WGS) entry which is preliminary data.</text>
</comment>
<dbReference type="SUPFAM" id="SSF46689">
    <property type="entry name" value="Homeodomain-like"/>
    <property type="match status" value="1"/>
</dbReference>
<keyword evidence="7" id="KW-1185">Reference proteome</keyword>
<dbReference type="PROSITE" id="PS01124">
    <property type="entry name" value="HTH_ARAC_FAMILY_2"/>
    <property type="match status" value="1"/>
</dbReference>
<dbReference type="RefSeq" id="WP_262688490.1">
    <property type="nucleotide sequence ID" value="NZ_JAOQIO010000124.1"/>
</dbReference>
<evidence type="ECO:0000259" key="5">
    <source>
        <dbReference type="PROSITE" id="PS01124"/>
    </source>
</evidence>
<name>A0ABT2USX1_9BACL</name>
<dbReference type="Proteomes" id="UP001652445">
    <property type="component" value="Unassembled WGS sequence"/>
</dbReference>
<keyword evidence="4" id="KW-0812">Transmembrane</keyword>
<evidence type="ECO:0000256" key="4">
    <source>
        <dbReference type="SAM" id="Phobius"/>
    </source>
</evidence>
<dbReference type="EMBL" id="JAOQIO010000124">
    <property type="protein sequence ID" value="MCU6797764.1"/>
    <property type="molecule type" value="Genomic_DNA"/>
</dbReference>
<evidence type="ECO:0000256" key="2">
    <source>
        <dbReference type="ARBA" id="ARBA00023125"/>
    </source>
</evidence>
<dbReference type="SMART" id="SM00342">
    <property type="entry name" value="HTH_ARAC"/>
    <property type="match status" value="1"/>
</dbReference>
<evidence type="ECO:0000256" key="3">
    <source>
        <dbReference type="ARBA" id="ARBA00023163"/>
    </source>
</evidence>
<reference evidence="6 7" key="1">
    <citation type="submission" date="2022-09" db="EMBL/GenBank/DDBJ databases">
        <authorList>
            <person name="Han X.L."/>
            <person name="Wang Q."/>
            <person name="Lu T."/>
        </authorList>
    </citation>
    <scope>NUCLEOTIDE SEQUENCE [LARGE SCALE GENOMIC DNA]</scope>
    <source>
        <strain evidence="6 7">WQ 127069</strain>
    </source>
</reference>
<evidence type="ECO:0000313" key="7">
    <source>
        <dbReference type="Proteomes" id="UP001652445"/>
    </source>
</evidence>
<dbReference type="PROSITE" id="PS00041">
    <property type="entry name" value="HTH_ARAC_FAMILY_1"/>
    <property type="match status" value="1"/>
</dbReference>
<evidence type="ECO:0000313" key="6">
    <source>
        <dbReference type="EMBL" id="MCU6797764.1"/>
    </source>
</evidence>
<dbReference type="Pfam" id="PF12833">
    <property type="entry name" value="HTH_18"/>
    <property type="match status" value="1"/>
</dbReference>
<feature type="domain" description="HTH araC/xylS-type" evidence="5">
    <location>
        <begin position="687"/>
        <end position="786"/>
    </location>
</feature>
<dbReference type="InterPro" id="IPR018062">
    <property type="entry name" value="HTH_AraC-typ_CS"/>
</dbReference>
<dbReference type="PANTHER" id="PTHR43280:SF2">
    <property type="entry name" value="HTH-TYPE TRANSCRIPTIONAL REGULATOR EXSA"/>
    <property type="match status" value="1"/>
</dbReference>
<feature type="transmembrane region" description="Helical" evidence="4">
    <location>
        <begin position="12"/>
        <end position="37"/>
    </location>
</feature>
<organism evidence="6 7">
    <name type="scientific">Paenibacillus baimaensis</name>
    <dbReference type="NCBI Taxonomy" id="2982185"/>
    <lineage>
        <taxon>Bacteria</taxon>
        <taxon>Bacillati</taxon>
        <taxon>Bacillota</taxon>
        <taxon>Bacilli</taxon>
        <taxon>Bacillales</taxon>
        <taxon>Paenibacillaceae</taxon>
        <taxon>Paenibacillus</taxon>
    </lineage>
</organism>
<dbReference type="InterPro" id="IPR018060">
    <property type="entry name" value="HTH_AraC"/>
</dbReference>
<accession>A0ABT2USX1</accession>
<dbReference type="Gene3D" id="3.30.450.20">
    <property type="entry name" value="PAS domain"/>
    <property type="match status" value="2"/>
</dbReference>
<gene>
    <name evidence="6" type="ORF">OB236_37145</name>
</gene>
<sequence length="786" mass="90650">MNLKRMLSNRRSVIITWLISYIVVLFVPVLFSAALYWEAQNTIDEQIQRANDTLLKQMQDAIDNEIAQVNRLTNEMYSNVKVHDLFYSNKFARDDFRYELYGITQDLGRYRSTFSNIDEYYIYWSTGDIVITPMVYKPSSLLYADLYSGSELSFGAWTHKISNLKQRQTMYTSRINEAGRKQSYVSFISPFPADSNDKSVGSIVVMIDTNKLLHTISSVGQFNGGDLFILNENKQVLVSNTTKEIDLSPVSQILETSGNVYGNYHGIKSQFFYIKSYNSKLSYLMVVPGNLVWTASAYVRNVAAYSIVFSVLGGCILTVFFLRRNYKPLDSIMQSMTLYFGAEQKSGNEFHFIQNAFVDTVNEKEQTNVRLKQQQNQLRSHWISRLLKGRMDAQLSLEEAEPSFELEFDSENFCVMLFYLEDSELFFKKAHHLKVADKYKLLQFIVTNVVEELVNQQHTGYMAEVDDMMACLINIRQQDSKDTADRLEPIAREAQSFLKKHFEIEVTISISGFHTSKLEIPEAYNEALDAMEYKLIRGKHEIIRYEKIRKGDPSQLKAGYYYPLQIEQQLINYVKAGDVNKARASLNEIIERNFHPSVMTVELAKCLFFNLVSTFIKTMNEIGDMDIQETFFHNNPQAIEELTHSQTVADMHQQLLVMLEEVCRLTAAKLEANKLRLKDDGLGEFLQKIIKFVKENYADANLNISMIGDSFQMKPTYVSKLFKDHSGEGLLDYINKIRIEKAKSLLREGNIPLQEVANLSGFNDLNTFMRLFKKFEGITPGQYKTF</sequence>
<evidence type="ECO:0000256" key="1">
    <source>
        <dbReference type="ARBA" id="ARBA00023015"/>
    </source>
</evidence>